<dbReference type="Proteomes" id="UP000000600">
    <property type="component" value="Unassembled WGS sequence"/>
</dbReference>
<dbReference type="HOGENOM" id="CLU_583260_0_0_1"/>
<dbReference type="RefSeq" id="XP_001440428.1">
    <property type="nucleotide sequence ID" value="XM_001440391.1"/>
</dbReference>
<accession>A0CQG4</accession>
<dbReference type="EMBL" id="CT868141">
    <property type="protein sequence ID" value="CAK73031.1"/>
    <property type="molecule type" value="Genomic_DNA"/>
</dbReference>
<evidence type="ECO:0000256" key="1">
    <source>
        <dbReference type="ARBA" id="ARBA00006545"/>
    </source>
</evidence>
<dbReference type="STRING" id="5888.A0CQG4"/>
<dbReference type="PANTHER" id="PTHR16166">
    <property type="entry name" value="VACUOLAR PROTEIN SORTING-ASSOCIATED PROTEIN VPS13"/>
    <property type="match status" value="1"/>
</dbReference>
<proteinExistence type="inferred from homology"/>
<protein>
    <submittedName>
        <fullName evidence="2">Uncharacterized protein</fullName>
    </submittedName>
</protein>
<dbReference type="InterPro" id="IPR026847">
    <property type="entry name" value="VPS13"/>
</dbReference>
<comment type="similarity">
    <text evidence="1">Belongs to the VPS13 family.</text>
</comment>
<dbReference type="KEGG" id="ptm:GSPATT00009379001"/>
<dbReference type="eggNOG" id="KOG1809">
    <property type="taxonomic scope" value="Eukaryota"/>
</dbReference>
<sequence length="469" mass="53525">MLEQLYSVYKQITLSFISNMRVDDQLKQFDFEYAISQEEHKQFDSIEQGVAQIPEQALTEYQTEQNGRSQRLTTYINKIEIYPLNFNLTFYSSAKTNLQYNMLMQILKTIGIVIGNIDEAPLILGGIFLENSFDTSHAILTKLATHYKDMLFNLILKLIGSIEIFGNPVGLVKHVAKGVYDLFDKPIEGFIKGPIEGGIGIAKGAGSLVQNTVSGISNSMSKIAGSISGGLAYISLDKQYKQEREQFRVVKPNQIISGIYLGGKLLYVSVTRAVVGVFDLPVNQAKRKGMKGLTIGVLEGTAGFFIKPFAGVFDFVSKTTDGIKATAQYWDDKANDKRTRDIRVIYQQEQLYKNYNAKDAKIMQFLINMNNKFEDYYYYDSFEYESGGTELVFVLMYQQFFNCDRKKKSIIWQIDPNSVQDIQMINDGVLFLLKDYNEKYKAKQVQLHMTQERQMEQVILKSQWLLSNI</sequence>
<dbReference type="GeneID" id="5026213"/>
<dbReference type="AlphaFoldDB" id="A0CQG4"/>
<dbReference type="InParanoid" id="A0CQG4"/>
<dbReference type="OMA" id="AFDFGFI"/>
<keyword evidence="3" id="KW-1185">Reference proteome</keyword>
<organism evidence="2 3">
    <name type="scientific">Paramecium tetraurelia</name>
    <dbReference type="NCBI Taxonomy" id="5888"/>
    <lineage>
        <taxon>Eukaryota</taxon>
        <taxon>Sar</taxon>
        <taxon>Alveolata</taxon>
        <taxon>Ciliophora</taxon>
        <taxon>Intramacronucleata</taxon>
        <taxon>Oligohymenophorea</taxon>
        <taxon>Peniculida</taxon>
        <taxon>Parameciidae</taxon>
        <taxon>Paramecium</taxon>
    </lineage>
</organism>
<evidence type="ECO:0000313" key="2">
    <source>
        <dbReference type="EMBL" id="CAK73031.1"/>
    </source>
</evidence>
<reference evidence="2 3" key="1">
    <citation type="journal article" date="2006" name="Nature">
        <title>Global trends of whole-genome duplications revealed by the ciliate Paramecium tetraurelia.</title>
        <authorList>
            <consortium name="Genoscope"/>
            <person name="Aury J.-M."/>
            <person name="Jaillon O."/>
            <person name="Duret L."/>
            <person name="Noel B."/>
            <person name="Jubin C."/>
            <person name="Porcel B.M."/>
            <person name="Segurens B."/>
            <person name="Daubin V."/>
            <person name="Anthouard V."/>
            <person name="Aiach N."/>
            <person name="Arnaiz O."/>
            <person name="Billaut A."/>
            <person name="Beisson J."/>
            <person name="Blanc I."/>
            <person name="Bouhouche K."/>
            <person name="Camara F."/>
            <person name="Duharcourt S."/>
            <person name="Guigo R."/>
            <person name="Gogendeau D."/>
            <person name="Katinka M."/>
            <person name="Keller A.-M."/>
            <person name="Kissmehl R."/>
            <person name="Klotz C."/>
            <person name="Koll F."/>
            <person name="Le Moue A."/>
            <person name="Lepere C."/>
            <person name="Malinsky S."/>
            <person name="Nowacki M."/>
            <person name="Nowak J.K."/>
            <person name="Plattner H."/>
            <person name="Poulain J."/>
            <person name="Ruiz F."/>
            <person name="Serrano V."/>
            <person name="Zagulski M."/>
            <person name="Dessen P."/>
            <person name="Betermier M."/>
            <person name="Weissenbach J."/>
            <person name="Scarpelli C."/>
            <person name="Schachter V."/>
            <person name="Sperling L."/>
            <person name="Meyer E."/>
            <person name="Cohen J."/>
            <person name="Wincker P."/>
        </authorList>
    </citation>
    <scope>NUCLEOTIDE SEQUENCE [LARGE SCALE GENOMIC DNA]</scope>
    <source>
        <strain evidence="2 3">Stock d4-2</strain>
    </source>
</reference>
<evidence type="ECO:0000313" key="3">
    <source>
        <dbReference type="Proteomes" id="UP000000600"/>
    </source>
</evidence>
<name>A0CQG4_PARTE</name>
<dbReference type="PANTHER" id="PTHR16166:SF93">
    <property type="entry name" value="INTERMEMBRANE LIPID TRANSFER PROTEIN VPS13"/>
    <property type="match status" value="1"/>
</dbReference>
<gene>
    <name evidence="2" type="ORF">GSPATT00009379001</name>
</gene>
<dbReference type="OrthoDB" id="298113at2759"/>